<evidence type="ECO:0000256" key="1">
    <source>
        <dbReference type="SAM" id="MobiDB-lite"/>
    </source>
</evidence>
<protein>
    <submittedName>
        <fullName evidence="2">Uncharacterized protein</fullName>
    </submittedName>
</protein>
<feature type="region of interest" description="Disordered" evidence="1">
    <location>
        <begin position="151"/>
        <end position="181"/>
    </location>
</feature>
<accession>A0ABR0KIB3</accession>
<organism evidence="2 3">
    <name type="scientific">Lithohypha guttulata</name>
    <dbReference type="NCBI Taxonomy" id="1690604"/>
    <lineage>
        <taxon>Eukaryota</taxon>
        <taxon>Fungi</taxon>
        <taxon>Dikarya</taxon>
        <taxon>Ascomycota</taxon>
        <taxon>Pezizomycotina</taxon>
        <taxon>Eurotiomycetes</taxon>
        <taxon>Chaetothyriomycetidae</taxon>
        <taxon>Chaetothyriales</taxon>
        <taxon>Trichomeriaceae</taxon>
        <taxon>Lithohypha</taxon>
    </lineage>
</organism>
<sequence length="181" mass="19733">MASSEKQVLSRPVGPEHNSSERPPKQRMTTSTRFDDSTMAGMRAVKGAFSAVKDKHESKVIDASSHLQKGGLERTTGGHIGDKCNLDAEDQGKAVDNKCTSCNSPQRESSENTSDGFVEKWDAKAFKPMKEVDNGRRLGEGFRTTWTLARSGENTLDLVEPDSDSEADDAESGDEAADYPY</sequence>
<name>A0ABR0KIB3_9EURO</name>
<dbReference type="EMBL" id="JAVRRG010000018">
    <property type="protein sequence ID" value="KAK5097348.1"/>
    <property type="molecule type" value="Genomic_DNA"/>
</dbReference>
<feature type="region of interest" description="Disordered" evidence="1">
    <location>
        <begin position="1"/>
        <end position="39"/>
    </location>
</feature>
<dbReference type="Proteomes" id="UP001345013">
    <property type="component" value="Unassembled WGS sequence"/>
</dbReference>
<comment type="caution">
    <text evidence="2">The sequence shown here is derived from an EMBL/GenBank/DDBJ whole genome shotgun (WGS) entry which is preliminary data.</text>
</comment>
<evidence type="ECO:0000313" key="2">
    <source>
        <dbReference type="EMBL" id="KAK5097348.1"/>
    </source>
</evidence>
<keyword evidence="3" id="KW-1185">Reference proteome</keyword>
<proteinExistence type="predicted"/>
<evidence type="ECO:0000313" key="3">
    <source>
        <dbReference type="Proteomes" id="UP001345013"/>
    </source>
</evidence>
<feature type="compositionally biased region" description="Acidic residues" evidence="1">
    <location>
        <begin position="159"/>
        <end position="181"/>
    </location>
</feature>
<gene>
    <name evidence="2" type="ORF">LTR24_002217</name>
</gene>
<feature type="region of interest" description="Disordered" evidence="1">
    <location>
        <begin position="55"/>
        <end position="79"/>
    </location>
</feature>
<reference evidence="2 3" key="1">
    <citation type="submission" date="2023-08" db="EMBL/GenBank/DDBJ databases">
        <title>Black Yeasts Isolated from many extreme environments.</title>
        <authorList>
            <person name="Coleine C."/>
            <person name="Stajich J.E."/>
            <person name="Selbmann L."/>
        </authorList>
    </citation>
    <scope>NUCLEOTIDE SEQUENCE [LARGE SCALE GENOMIC DNA]</scope>
    <source>
        <strain evidence="2 3">CCFEE 5885</strain>
    </source>
</reference>